<dbReference type="PRINTS" id="PR00032">
    <property type="entry name" value="HTHARAC"/>
</dbReference>
<dbReference type="Gene3D" id="3.40.50.2300">
    <property type="match status" value="1"/>
</dbReference>
<organism evidence="7 8">
    <name type="scientific">Paenibacillus rigui</name>
    <dbReference type="NCBI Taxonomy" id="554312"/>
    <lineage>
        <taxon>Bacteria</taxon>
        <taxon>Bacillati</taxon>
        <taxon>Bacillota</taxon>
        <taxon>Bacilli</taxon>
        <taxon>Bacillales</taxon>
        <taxon>Paenibacillaceae</taxon>
        <taxon>Paenibacillus</taxon>
    </lineage>
</organism>
<feature type="domain" description="HTH araC/xylS-type" evidence="5">
    <location>
        <begin position="265"/>
        <end position="363"/>
    </location>
</feature>
<evidence type="ECO:0008006" key="9">
    <source>
        <dbReference type="Google" id="ProtNLM"/>
    </source>
</evidence>
<dbReference type="PROSITE" id="PS01124">
    <property type="entry name" value="HTH_ARAC_FAMILY_2"/>
    <property type="match status" value="1"/>
</dbReference>
<dbReference type="Pfam" id="PF00072">
    <property type="entry name" value="Response_reg"/>
    <property type="match status" value="1"/>
</dbReference>
<dbReference type="RefSeq" id="WP_094014536.1">
    <property type="nucleotide sequence ID" value="NZ_NMQW01000013.1"/>
</dbReference>
<dbReference type="InterPro" id="IPR011006">
    <property type="entry name" value="CheY-like_superfamily"/>
</dbReference>
<dbReference type="Proteomes" id="UP000215509">
    <property type="component" value="Unassembled WGS sequence"/>
</dbReference>
<dbReference type="PROSITE" id="PS00041">
    <property type="entry name" value="HTH_ARAC_FAMILY_1"/>
    <property type="match status" value="1"/>
</dbReference>
<dbReference type="Gene3D" id="1.10.10.60">
    <property type="entry name" value="Homeodomain-like"/>
    <property type="match status" value="2"/>
</dbReference>
<evidence type="ECO:0000313" key="8">
    <source>
        <dbReference type="Proteomes" id="UP000215509"/>
    </source>
</evidence>
<reference evidence="7 8" key="1">
    <citation type="submission" date="2017-07" db="EMBL/GenBank/DDBJ databases">
        <title>Genome sequencing and assembly of Paenibacillus rigui.</title>
        <authorList>
            <person name="Mayilraj S."/>
        </authorList>
    </citation>
    <scope>NUCLEOTIDE SEQUENCE [LARGE SCALE GENOMIC DNA]</scope>
    <source>
        <strain evidence="7 8">JCM 16352</strain>
    </source>
</reference>
<dbReference type="InterPro" id="IPR018060">
    <property type="entry name" value="HTH_AraC"/>
</dbReference>
<keyword evidence="2" id="KW-0238">DNA-binding</keyword>
<keyword evidence="1" id="KW-0805">Transcription regulation</keyword>
<name>A0A229UUJ7_9BACL</name>
<keyword evidence="3" id="KW-0804">Transcription</keyword>
<dbReference type="PANTHER" id="PTHR43280:SF2">
    <property type="entry name" value="HTH-TYPE TRANSCRIPTIONAL REGULATOR EXSA"/>
    <property type="match status" value="1"/>
</dbReference>
<proteinExistence type="predicted"/>
<dbReference type="EMBL" id="NMQW01000013">
    <property type="protein sequence ID" value="OXM86589.1"/>
    <property type="molecule type" value="Genomic_DNA"/>
</dbReference>
<dbReference type="OrthoDB" id="9794370at2"/>
<evidence type="ECO:0000313" key="7">
    <source>
        <dbReference type="EMBL" id="OXM86589.1"/>
    </source>
</evidence>
<evidence type="ECO:0000256" key="2">
    <source>
        <dbReference type="ARBA" id="ARBA00023125"/>
    </source>
</evidence>
<accession>A0A229UUJ7</accession>
<dbReference type="SUPFAM" id="SSF46689">
    <property type="entry name" value="Homeodomain-like"/>
    <property type="match status" value="2"/>
</dbReference>
<keyword evidence="4" id="KW-0597">Phosphoprotein</keyword>
<evidence type="ECO:0000256" key="1">
    <source>
        <dbReference type="ARBA" id="ARBA00023015"/>
    </source>
</evidence>
<evidence type="ECO:0000259" key="6">
    <source>
        <dbReference type="PROSITE" id="PS50110"/>
    </source>
</evidence>
<dbReference type="Pfam" id="PF12833">
    <property type="entry name" value="HTH_18"/>
    <property type="match status" value="1"/>
</dbReference>
<dbReference type="SUPFAM" id="SSF52172">
    <property type="entry name" value="CheY-like"/>
    <property type="match status" value="1"/>
</dbReference>
<sequence>MLNGNVLIVEDQPNFRRGLMKMMEGGRLGWNVAGEAANGHDALTMLDQVRPDLVLTDIRMPVMDGLEFVGHLRQKYPELLVVIITAYKNFEYAQAAVRHGVLDLLVKPCKEEDVRQVLSKAADRFIQRRKQLLPGHHEGPQPGSVVVLNQSRAKELEAQLMSAILTGQAEVLEQLLHQRIAELSGIPEAELKLQALSLTLALQATIQKQFQTDRFPSADSGVSDRMPQPHWKAEEVLVWVKEQVLSFMRLFMQWQASSKQDNVIERAMQYVEEHYHEECRLTDLADYVHMNPSYFSVLFKKTTGDSFTSYVTRLRMDKAALLLRNTDMRIFEIACAVGFDEPNYFTNVFKQQFRMSPKEYRKIPVEEAVSPLST</sequence>
<evidence type="ECO:0000259" key="5">
    <source>
        <dbReference type="PROSITE" id="PS01124"/>
    </source>
</evidence>
<dbReference type="GO" id="GO:0003700">
    <property type="term" value="F:DNA-binding transcription factor activity"/>
    <property type="evidence" value="ECO:0007669"/>
    <property type="project" value="InterPro"/>
</dbReference>
<evidence type="ECO:0000256" key="3">
    <source>
        <dbReference type="ARBA" id="ARBA00023163"/>
    </source>
</evidence>
<dbReference type="InterPro" id="IPR018062">
    <property type="entry name" value="HTH_AraC-typ_CS"/>
</dbReference>
<dbReference type="GO" id="GO:0043565">
    <property type="term" value="F:sequence-specific DNA binding"/>
    <property type="evidence" value="ECO:0007669"/>
    <property type="project" value="InterPro"/>
</dbReference>
<evidence type="ECO:0000256" key="4">
    <source>
        <dbReference type="PROSITE-ProRule" id="PRU00169"/>
    </source>
</evidence>
<dbReference type="GO" id="GO:0000160">
    <property type="term" value="P:phosphorelay signal transduction system"/>
    <property type="evidence" value="ECO:0007669"/>
    <property type="project" value="InterPro"/>
</dbReference>
<keyword evidence="8" id="KW-1185">Reference proteome</keyword>
<dbReference type="InterPro" id="IPR009057">
    <property type="entry name" value="Homeodomain-like_sf"/>
</dbReference>
<comment type="caution">
    <text evidence="7">The sequence shown here is derived from an EMBL/GenBank/DDBJ whole genome shotgun (WGS) entry which is preliminary data.</text>
</comment>
<gene>
    <name evidence="7" type="ORF">CF651_09045</name>
</gene>
<dbReference type="PANTHER" id="PTHR43280">
    <property type="entry name" value="ARAC-FAMILY TRANSCRIPTIONAL REGULATOR"/>
    <property type="match status" value="1"/>
</dbReference>
<feature type="modified residue" description="4-aspartylphosphate" evidence="4">
    <location>
        <position position="57"/>
    </location>
</feature>
<dbReference type="SMART" id="SM00448">
    <property type="entry name" value="REC"/>
    <property type="match status" value="1"/>
</dbReference>
<dbReference type="SMART" id="SM00342">
    <property type="entry name" value="HTH_ARAC"/>
    <property type="match status" value="1"/>
</dbReference>
<dbReference type="CDD" id="cd17536">
    <property type="entry name" value="REC_YesN-like"/>
    <property type="match status" value="1"/>
</dbReference>
<protein>
    <recommendedName>
        <fullName evidence="9">DNA-binding response regulator</fullName>
    </recommendedName>
</protein>
<dbReference type="PROSITE" id="PS50110">
    <property type="entry name" value="RESPONSE_REGULATORY"/>
    <property type="match status" value="1"/>
</dbReference>
<dbReference type="AlphaFoldDB" id="A0A229UUJ7"/>
<dbReference type="InterPro" id="IPR001789">
    <property type="entry name" value="Sig_transdc_resp-reg_receiver"/>
</dbReference>
<feature type="domain" description="Response regulatory" evidence="6">
    <location>
        <begin position="5"/>
        <end position="122"/>
    </location>
</feature>
<dbReference type="InterPro" id="IPR020449">
    <property type="entry name" value="Tscrpt_reg_AraC-type_HTH"/>
</dbReference>